<dbReference type="Proteomes" id="UP000230778">
    <property type="component" value="Unassembled WGS sequence"/>
</dbReference>
<dbReference type="EMBL" id="PCUC01000044">
    <property type="protein sequence ID" value="PIQ07352.1"/>
    <property type="molecule type" value="Genomic_DNA"/>
</dbReference>
<dbReference type="Gene3D" id="3.30.565.10">
    <property type="entry name" value="Histidine kinase-like ATPase, C-terminal domain"/>
    <property type="match status" value="1"/>
</dbReference>
<proteinExistence type="predicted"/>
<dbReference type="SUPFAM" id="SSF55874">
    <property type="entry name" value="ATPase domain of HSP90 chaperone/DNA topoisomerase II/histidine kinase"/>
    <property type="match status" value="1"/>
</dbReference>
<accession>A0A2H0FL50</accession>
<name>A0A2H0FL50_9BACT</name>
<protein>
    <recommendedName>
        <fullName evidence="1">Histidine kinase/HSP90-like ATPase domain-containing protein</fullName>
    </recommendedName>
</protein>
<reference evidence="2 3" key="1">
    <citation type="submission" date="2017-09" db="EMBL/GenBank/DDBJ databases">
        <title>Depth-based differentiation of microbial function through sediment-hosted aquifers and enrichment of novel symbionts in the deep terrestrial subsurface.</title>
        <authorList>
            <person name="Probst A.J."/>
            <person name="Ladd B."/>
            <person name="Jarett J.K."/>
            <person name="Geller-Mcgrath D.E."/>
            <person name="Sieber C.M."/>
            <person name="Emerson J.B."/>
            <person name="Anantharaman K."/>
            <person name="Thomas B.C."/>
            <person name="Malmstrom R."/>
            <person name="Stieglmeier M."/>
            <person name="Klingl A."/>
            <person name="Woyke T."/>
            <person name="Ryan C.M."/>
            <person name="Banfield J.F."/>
        </authorList>
    </citation>
    <scope>NUCLEOTIDE SEQUENCE [LARGE SCALE GENOMIC DNA]</scope>
    <source>
        <strain evidence="2">CG18_big_fil_WC_8_21_14_2_50_37_10</strain>
    </source>
</reference>
<comment type="caution">
    <text evidence="2">The sequence shown here is derived from an EMBL/GenBank/DDBJ whole genome shotgun (WGS) entry which is preliminary data.</text>
</comment>
<feature type="domain" description="Histidine kinase/HSP90-like ATPase" evidence="1">
    <location>
        <begin position="39"/>
        <end position="133"/>
    </location>
</feature>
<evidence type="ECO:0000259" key="1">
    <source>
        <dbReference type="Pfam" id="PF02518"/>
    </source>
</evidence>
<organism evidence="2 3">
    <name type="scientific">Candidatus Nealsonbacteria bacterium CG18_big_fil_WC_8_21_14_2_50_37_10</name>
    <dbReference type="NCBI Taxonomy" id="1974717"/>
    <lineage>
        <taxon>Bacteria</taxon>
        <taxon>Candidatus Nealsoniibacteriota</taxon>
    </lineage>
</organism>
<dbReference type="Pfam" id="PF02518">
    <property type="entry name" value="HATPase_c"/>
    <property type="match status" value="1"/>
</dbReference>
<dbReference type="InterPro" id="IPR003594">
    <property type="entry name" value="HATPase_dom"/>
</dbReference>
<gene>
    <name evidence="2" type="ORF">COW72_00785</name>
</gene>
<dbReference type="AlphaFoldDB" id="A0A2H0FL50"/>
<sequence>MFKYKRRILFKKLDKEFTNIAKEIEELKMSKDFLQFILYTISELFANVKEHSRAKIVSVQIKLNKDCLIRIEDKGIGLRKSYLLKKIFPKDDASAIEFALSGLSTKEPRERGFGLYTIRKFIEELQGKMIIKTGKALATIEKSKIQFQSLLREKKGVGVQIETKIKDVDFYKIIE</sequence>
<dbReference type="InterPro" id="IPR036890">
    <property type="entry name" value="HATPase_C_sf"/>
</dbReference>
<evidence type="ECO:0000313" key="2">
    <source>
        <dbReference type="EMBL" id="PIQ07352.1"/>
    </source>
</evidence>
<evidence type="ECO:0000313" key="3">
    <source>
        <dbReference type="Proteomes" id="UP000230778"/>
    </source>
</evidence>